<keyword evidence="2" id="KW-0975">Bacterial flagellum</keyword>
<dbReference type="EMBL" id="JBHSPF010000070">
    <property type="protein sequence ID" value="MFC5629852.1"/>
    <property type="molecule type" value="Genomic_DNA"/>
</dbReference>
<comment type="subcellular location">
    <subcellularLocation>
        <location evidence="2">Bacterial flagellum basal body</location>
    </subcellularLocation>
</comment>
<evidence type="ECO:0000313" key="6">
    <source>
        <dbReference type="EMBL" id="MFC5629852.1"/>
    </source>
</evidence>
<dbReference type="PANTHER" id="PTHR30435">
    <property type="entry name" value="FLAGELLAR PROTEIN"/>
    <property type="match status" value="1"/>
</dbReference>
<evidence type="ECO:0000313" key="7">
    <source>
        <dbReference type="Proteomes" id="UP001596143"/>
    </source>
</evidence>
<dbReference type="InterPro" id="IPR001444">
    <property type="entry name" value="Flag_bb_rod_N"/>
</dbReference>
<keyword evidence="7" id="KW-1185">Reference proteome</keyword>
<evidence type="ECO:0000256" key="2">
    <source>
        <dbReference type="RuleBase" id="RU362116"/>
    </source>
</evidence>
<keyword evidence="6" id="KW-0966">Cell projection</keyword>
<feature type="domain" description="Flagellar hook protein FlgE/F/G-like D1" evidence="5">
    <location>
        <begin position="104"/>
        <end position="170"/>
    </location>
</feature>
<feature type="domain" description="Flagellar basal body rod protein N-terminal" evidence="3">
    <location>
        <begin position="5"/>
        <end position="35"/>
    </location>
</feature>
<dbReference type="Pfam" id="PF06429">
    <property type="entry name" value="Flg_bbr_C"/>
    <property type="match status" value="1"/>
</dbReference>
<dbReference type="Pfam" id="PF22692">
    <property type="entry name" value="LlgE_F_G_D1"/>
    <property type="match status" value="1"/>
</dbReference>
<evidence type="ECO:0000256" key="1">
    <source>
        <dbReference type="ARBA" id="ARBA00009677"/>
    </source>
</evidence>
<proteinExistence type="inferred from homology"/>
<dbReference type="InterPro" id="IPR037925">
    <property type="entry name" value="FlgE/F/G-like"/>
</dbReference>
<accession>A0ABW0UAQ3</accession>
<protein>
    <submittedName>
        <fullName evidence="6">Flagellar hook-basal body protein</fullName>
    </submittedName>
</protein>
<dbReference type="Proteomes" id="UP001596143">
    <property type="component" value="Unassembled WGS sequence"/>
</dbReference>
<comment type="caution">
    <text evidence="6">The sequence shown here is derived from an EMBL/GenBank/DDBJ whole genome shotgun (WGS) entry which is preliminary data.</text>
</comment>
<dbReference type="RefSeq" id="WP_270895599.1">
    <property type="nucleotide sequence ID" value="NZ_JBHSPF010000070.1"/>
</dbReference>
<keyword evidence="6" id="KW-0282">Flagellum</keyword>
<reference evidence="7" key="1">
    <citation type="journal article" date="2019" name="Int. J. Syst. Evol. Microbiol.">
        <title>The Global Catalogue of Microorganisms (GCM) 10K type strain sequencing project: providing services to taxonomists for standard genome sequencing and annotation.</title>
        <authorList>
            <consortium name="The Broad Institute Genomics Platform"/>
            <consortium name="The Broad Institute Genome Sequencing Center for Infectious Disease"/>
            <person name="Wu L."/>
            <person name="Ma J."/>
        </authorList>
    </citation>
    <scope>NUCLEOTIDE SEQUENCE [LARGE SCALE GENOMIC DNA]</scope>
    <source>
        <strain evidence="7">CGMCC 1.15790</strain>
    </source>
</reference>
<dbReference type="NCBIfam" id="TIGR03506">
    <property type="entry name" value="FlgEFG_subfam"/>
    <property type="match status" value="1"/>
</dbReference>
<evidence type="ECO:0000259" key="5">
    <source>
        <dbReference type="Pfam" id="PF22692"/>
    </source>
</evidence>
<organism evidence="6 7">
    <name type="scientific">Aliibacillus thermotolerans</name>
    <dbReference type="NCBI Taxonomy" id="1834418"/>
    <lineage>
        <taxon>Bacteria</taxon>
        <taxon>Bacillati</taxon>
        <taxon>Bacillota</taxon>
        <taxon>Bacilli</taxon>
        <taxon>Bacillales</taxon>
        <taxon>Bacillaceae</taxon>
        <taxon>Aliibacillus</taxon>
    </lineage>
</organism>
<feature type="domain" description="Flagellar basal-body/hook protein C-terminal" evidence="4">
    <location>
        <begin position="230"/>
        <end position="274"/>
    </location>
</feature>
<evidence type="ECO:0000259" key="3">
    <source>
        <dbReference type="Pfam" id="PF00460"/>
    </source>
</evidence>
<dbReference type="InterPro" id="IPR020013">
    <property type="entry name" value="Flagellar_FlgE/F/G"/>
</dbReference>
<keyword evidence="6" id="KW-0969">Cilium</keyword>
<sequence>MYQSMLSSANTMNQIQHKLDSISHNLANSNRTGYKSRETTFSDLLFQEVNNQWYPENQAGRLSPNGLRVGTGAKVAQTALRLDQGAVHQTGRALDFAITEEDYFFQVEGPDGDIRYSRDGAFYLTEDPDNPGGWTLVNSHGEFLIGAEERFDIPAGARDFTLLADGTLQATLPNGEDVIVGEFELVRITKPQLLEALEGGNSFRFPDLAELGLAEADVLEYVEADDRLVMQEALEQSNVDLTKEMTDMLEAQRHYALQARALSQGDQMMGLINSVRS</sequence>
<dbReference type="InterPro" id="IPR010930">
    <property type="entry name" value="Flg_bb/hook_C_dom"/>
</dbReference>
<evidence type="ECO:0000259" key="4">
    <source>
        <dbReference type="Pfam" id="PF06429"/>
    </source>
</evidence>
<dbReference type="SUPFAM" id="SSF117143">
    <property type="entry name" value="Flagellar hook protein flgE"/>
    <property type="match status" value="1"/>
</dbReference>
<dbReference type="PANTHER" id="PTHR30435:SF19">
    <property type="entry name" value="FLAGELLAR BASAL-BODY ROD PROTEIN FLGG"/>
    <property type="match status" value="1"/>
</dbReference>
<gene>
    <name evidence="6" type="ORF">ACFPTR_13445</name>
</gene>
<dbReference type="Pfam" id="PF00460">
    <property type="entry name" value="Flg_bb_rod"/>
    <property type="match status" value="1"/>
</dbReference>
<comment type="similarity">
    <text evidence="1 2">Belongs to the flagella basal body rod proteins family.</text>
</comment>
<name>A0ABW0UAQ3_9BACI</name>
<dbReference type="InterPro" id="IPR053967">
    <property type="entry name" value="LlgE_F_G-like_D1"/>
</dbReference>